<dbReference type="Proteomes" id="UP000240708">
    <property type="component" value="Unassembled WGS sequence"/>
</dbReference>
<dbReference type="RefSeq" id="WP_106565597.1">
    <property type="nucleotide sequence ID" value="NZ_JAUVYL010000007.1"/>
</dbReference>
<protein>
    <recommendedName>
        <fullName evidence="1">VLRF1 domain-containing protein</fullName>
    </recommendedName>
</protein>
<dbReference type="EMBL" id="PYGF01000001">
    <property type="protein sequence ID" value="PSL07519.1"/>
    <property type="molecule type" value="Genomic_DNA"/>
</dbReference>
<dbReference type="AlphaFoldDB" id="A0A2P8EDE7"/>
<gene>
    <name evidence="2" type="ORF">CLV48_101451</name>
</gene>
<dbReference type="OrthoDB" id="850705at2"/>
<dbReference type="Pfam" id="PF18826">
    <property type="entry name" value="bVLRF1"/>
    <property type="match status" value="1"/>
</dbReference>
<accession>A0A2P8EDE7</accession>
<dbReference type="InterPro" id="IPR041175">
    <property type="entry name" value="VLRF1/Vms1"/>
</dbReference>
<dbReference type="PROSITE" id="PS52044">
    <property type="entry name" value="VLRF1"/>
    <property type="match status" value="1"/>
</dbReference>
<evidence type="ECO:0000313" key="3">
    <source>
        <dbReference type="Proteomes" id="UP000240708"/>
    </source>
</evidence>
<keyword evidence="3" id="KW-1185">Reference proteome</keyword>
<reference evidence="2 3" key="1">
    <citation type="submission" date="2018-03" db="EMBL/GenBank/DDBJ databases">
        <title>Genomic Encyclopedia of Archaeal and Bacterial Type Strains, Phase II (KMG-II): from individual species to whole genera.</title>
        <authorList>
            <person name="Goeker M."/>
        </authorList>
    </citation>
    <scope>NUCLEOTIDE SEQUENCE [LARGE SCALE GENOMIC DNA]</scope>
    <source>
        <strain evidence="2 3">DSM 28057</strain>
    </source>
</reference>
<evidence type="ECO:0000259" key="1">
    <source>
        <dbReference type="PROSITE" id="PS52044"/>
    </source>
</evidence>
<evidence type="ECO:0000313" key="2">
    <source>
        <dbReference type="EMBL" id="PSL07519.1"/>
    </source>
</evidence>
<organism evidence="2 3">
    <name type="scientific">Cecembia rubra</name>
    <dbReference type="NCBI Taxonomy" id="1485585"/>
    <lineage>
        <taxon>Bacteria</taxon>
        <taxon>Pseudomonadati</taxon>
        <taxon>Bacteroidota</taxon>
        <taxon>Cytophagia</taxon>
        <taxon>Cytophagales</taxon>
        <taxon>Cyclobacteriaceae</taxon>
        <taxon>Cecembia</taxon>
    </lineage>
</organism>
<proteinExistence type="predicted"/>
<comment type="caution">
    <text evidence="2">The sequence shown here is derived from an EMBL/GenBank/DDBJ whole genome shotgun (WGS) entry which is preliminary data.</text>
</comment>
<sequence length="236" mass="27734">MEKHLFEDDWMILFFNFLKDKGLDPEYSHKKRKLVFYNSNYNKLVAFRLSTNLEFKIDTKVLSEPEFVNYLIILIRSGMASVAMVQNHEILDHKVFRAYMVRKKQGKSQIKHLKTKGKSRAGSRVRLAETEIFFKNITERVNLYIKTYPVDQIGISCSETLVPYLFSESNRLLLDKKDSRIFKIPKHIATPTLENLKLTKIFLEKNQLTVFPEGTGLLDEFLSRMGNSEKKIEDDW</sequence>
<feature type="domain" description="VLRF1" evidence="1">
    <location>
        <begin position="66"/>
        <end position="201"/>
    </location>
</feature>
<name>A0A2P8EDE7_9BACT</name>